<dbReference type="Pfam" id="PF02224">
    <property type="entry name" value="Cytidylate_kin"/>
    <property type="match status" value="1"/>
</dbReference>
<keyword evidence="11" id="KW-1185">Reference proteome</keyword>
<dbReference type="GO" id="GO:0015949">
    <property type="term" value="P:nucleobase-containing small molecule interconversion"/>
    <property type="evidence" value="ECO:0007669"/>
    <property type="project" value="TreeGrafter"/>
</dbReference>
<feature type="domain" description="Cytidylate kinase" evidence="9">
    <location>
        <begin position="9"/>
        <end position="228"/>
    </location>
</feature>
<dbReference type="InterPro" id="IPR003136">
    <property type="entry name" value="Cytidylate_kin"/>
</dbReference>
<dbReference type="InterPro" id="IPR027417">
    <property type="entry name" value="P-loop_NTPase"/>
</dbReference>
<dbReference type="Gene3D" id="3.40.50.300">
    <property type="entry name" value="P-loop containing nucleotide triphosphate hydrolases"/>
    <property type="match status" value="1"/>
</dbReference>
<organism evidence="10 11">
    <name type="scientific">Fluviicola chungangensis</name>
    <dbReference type="NCBI Taxonomy" id="2597671"/>
    <lineage>
        <taxon>Bacteria</taxon>
        <taxon>Pseudomonadati</taxon>
        <taxon>Bacteroidota</taxon>
        <taxon>Flavobacteriia</taxon>
        <taxon>Flavobacteriales</taxon>
        <taxon>Crocinitomicaceae</taxon>
        <taxon>Fluviicola</taxon>
    </lineage>
</organism>
<dbReference type="PANTHER" id="PTHR21299">
    <property type="entry name" value="CYTIDYLATE KINASE/PANTOATE-BETA-ALANINE LIGASE"/>
    <property type="match status" value="1"/>
</dbReference>
<evidence type="ECO:0000313" key="11">
    <source>
        <dbReference type="Proteomes" id="UP000316008"/>
    </source>
</evidence>
<comment type="similarity">
    <text evidence="1 8">Belongs to the cytidylate kinase family. Type 1 subfamily.</text>
</comment>
<keyword evidence="5 8" id="KW-0067">ATP-binding</keyword>
<dbReference type="SUPFAM" id="SSF52540">
    <property type="entry name" value="P-loop containing nucleoside triphosphate hydrolases"/>
    <property type="match status" value="1"/>
</dbReference>
<dbReference type="HAMAP" id="MF_00238">
    <property type="entry name" value="Cytidyl_kinase_type1"/>
    <property type="match status" value="1"/>
</dbReference>
<comment type="catalytic activity">
    <reaction evidence="6 8">
        <text>dCMP + ATP = dCDP + ADP</text>
        <dbReference type="Rhea" id="RHEA:25094"/>
        <dbReference type="ChEBI" id="CHEBI:30616"/>
        <dbReference type="ChEBI" id="CHEBI:57566"/>
        <dbReference type="ChEBI" id="CHEBI:58593"/>
        <dbReference type="ChEBI" id="CHEBI:456216"/>
        <dbReference type="EC" id="2.7.4.25"/>
    </reaction>
</comment>
<gene>
    <name evidence="8" type="primary">cmk</name>
    <name evidence="10" type="ORF">FO442_11850</name>
</gene>
<feature type="binding site" evidence="8">
    <location>
        <begin position="13"/>
        <end position="21"/>
    </location>
    <ligand>
        <name>ATP</name>
        <dbReference type="ChEBI" id="CHEBI:30616"/>
    </ligand>
</feature>
<dbReference type="OrthoDB" id="9807434at2"/>
<dbReference type="EC" id="2.7.4.25" evidence="8"/>
<dbReference type="Proteomes" id="UP000316008">
    <property type="component" value="Unassembled WGS sequence"/>
</dbReference>
<proteinExistence type="inferred from homology"/>
<keyword evidence="3 8" id="KW-0547">Nucleotide-binding</keyword>
<dbReference type="GO" id="GO:0036431">
    <property type="term" value="F:dCMP kinase activity"/>
    <property type="evidence" value="ECO:0007669"/>
    <property type="project" value="InterPro"/>
</dbReference>
<dbReference type="GO" id="GO:0036430">
    <property type="term" value="F:CMP kinase activity"/>
    <property type="evidence" value="ECO:0007669"/>
    <property type="project" value="RHEA"/>
</dbReference>
<keyword evidence="2 8" id="KW-0808">Transferase</keyword>
<comment type="catalytic activity">
    <reaction evidence="7 8">
        <text>CMP + ATP = CDP + ADP</text>
        <dbReference type="Rhea" id="RHEA:11600"/>
        <dbReference type="ChEBI" id="CHEBI:30616"/>
        <dbReference type="ChEBI" id="CHEBI:58069"/>
        <dbReference type="ChEBI" id="CHEBI:60377"/>
        <dbReference type="ChEBI" id="CHEBI:456216"/>
        <dbReference type="EC" id="2.7.4.25"/>
    </reaction>
</comment>
<dbReference type="GO" id="GO:0005524">
    <property type="term" value="F:ATP binding"/>
    <property type="evidence" value="ECO:0007669"/>
    <property type="project" value="UniProtKB-UniRule"/>
</dbReference>
<dbReference type="PANTHER" id="PTHR21299:SF2">
    <property type="entry name" value="CYTIDYLATE KINASE"/>
    <property type="match status" value="1"/>
</dbReference>
<name>A0A556MRA6_9FLAO</name>
<evidence type="ECO:0000256" key="3">
    <source>
        <dbReference type="ARBA" id="ARBA00022741"/>
    </source>
</evidence>
<comment type="subcellular location">
    <subcellularLocation>
        <location evidence="8">Cytoplasm</location>
    </subcellularLocation>
</comment>
<comment type="caution">
    <text evidence="10">The sequence shown here is derived from an EMBL/GenBank/DDBJ whole genome shotgun (WGS) entry which is preliminary data.</text>
</comment>
<evidence type="ECO:0000256" key="4">
    <source>
        <dbReference type="ARBA" id="ARBA00022777"/>
    </source>
</evidence>
<evidence type="ECO:0000256" key="2">
    <source>
        <dbReference type="ARBA" id="ARBA00022679"/>
    </source>
</evidence>
<evidence type="ECO:0000256" key="8">
    <source>
        <dbReference type="HAMAP-Rule" id="MF_00238"/>
    </source>
</evidence>
<dbReference type="InterPro" id="IPR011994">
    <property type="entry name" value="Cytidylate_kinase_dom"/>
</dbReference>
<evidence type="ECO:0000256" key="7">
    <source>
        <dbReference type="ARBA" id="ARBA00048478"/>
    </source>
</evidence>
<dbReference type="GO" id="GO:0005829">
    <property type="term" value="C:cytosol"/>
    <property type="evidence" value="ECO:0007669"/>
    <property type="project" value="TreeGrafter"/>
</dbReference>
<keyword evidence="8" id="KW-0963">Cytoplasm</keyword>
<dbReference type="EMBL" id="VLPL01000005">
    <property type="protein sequence ID" value="TSJ42453.1"/>
    <property type="molecule type" value="Genomic_DNA"/>
</dbReference>
<keyword evidence="4 8" id="KW-0418">Kinase</keyword>
<dbReference type="RefSeq" id="WP_144333407.1">
    <property type="nucleotide sequence ID" value="NZ_VLPL01000005.1"/>
</dbReference>
<dbReference type="CDD" id="cd02020">
    <property type="entry name" value="CMPK"/>
    <property type="match status" value="1"/>
</dbReference>
<dbReference type="NCBIfam" id="TIGR00017">
    <property type="entry name" value="cmk"/>
    <property type="match status" value="1"/>
</dbReference>
<evidence type="ECO:0000256" key="5">
    <source>
        <dbReference type="ARBA" id="ARBA00022840"/>
    </source>
</evidence>
<dbReference type="GO" id="GO:0006220">
    <property type="term" value="P:pyrimidine nucleotide metabolic process"/>
    <property type="evidence" value="ECO:0007669"/>
    <property type="project" value="UniProtKB-UniRule"/>
</dbReference>
<evidence type="ECO:0000256" key="1">
    <source>
        <dbReference type="ARBA" id="ARBA00009427"/>
    </source>
</evidence>
<reference evidence="10 11" key="1">
    <citation type="submission" date="2019-07" db="EMBL/GenBank/DDBJ databases">
        <authorList>
            <person name="Huq M.A."/>
        </authorList>
    </citation>
    <scope>NUCLEOTIDE SEQUENCE [LARGE SCALE GENOMIC DNA]</scope>
    <source>
        <strain evidence="10 11">MAH-3</strain>
    </source>
</reference>
<protein>
    <recommendedName>
        <fullName evidence="8">Cytidylate kinase</fullName>
        <shortName evidence="8">CK</shortName>
        <ecNumber evidence="8">2.7.4.25</ecNumber>
    </recommendedName>
    <alternativeName>
        <fullName evidence="8">Cytidine monophosphate kinase</fullName>
        <shortName evidence="8">CMP kinase</shortName>
    </alternativeName>
</protein>
<accession>A0A556MRA6</accession>
<evidence type="ECO:0000313" key="10">
    <source>
        <dbReference type="EMBL" id="TSJ42453.1"/>
    </source>
</evidence>
<sequence length="233" mass="25756">MQSTQHITIAIDGFSSCGKSTLAKALAKKMNYTFIDSGAMYRCVALYAIQNGCALGAHKINLTCVVNSLPQIHIQFGEADELGNRPVLLNGEDVSHAIRQLEVANIVSEVAAIREVREFLVEQQQELGKNGGVVMDGRDIGTVVFPHAELKLFITAKPEIRAQRRFLELQAKGEINSLGEILENLKHRDRIDSTRAISPLTQAKDALVVDNSEMSETEQLEYVMNLVKNHTRA</sequence>
<evidence type="ECO:0000256" key="6">
    <source>
        <dbReference type="ARBA" id="ARBA00047615"/>
    </source>
</evidence>
<dbReference type="AlphaFoldDB" id="A0A556MRA6"/>
<evidence type="ECO:0000259" key="9">
    <source>
        <dbReference type="Pfam" id="PF02224"/>
    </source>
</evidence>